<dbReference type="Proteomes" id="UP001219934">
    <property type="component" value="Unassembled WGS sequence"/>
</dbReference>
<keyword evidence="3" id="KW-1185">Reference proteome</keyword>
<organism evidence="2 3">
    <name type="scientific">Pogonophryne albipinna</name>
    <dbReference type="NCBI Taxonomy" id="1090488"/>
    <lineage>
        <taxon>Eukaryota</taxon>
        <taxon>Metazoa</taxon>
        <taxon>Chordata</taxon>
        <taxon>Craniata</taxon>
        <taxon>Vertebrata</taxon>
        <taxon>Euteleostomi</taxon>
        <taxon>Actinopterygii</taxon>
        <taxon>Neopterygii</taxon>
        <taxon>Teleostei</taxon>
        <taxon>Neoteleostei</taxon>
        <taxon>Acanthomorphata</taxon>
        <taxon>Eupercaria</taxon>
        <taxon>Perciformes</taxon>
        <taxon>Notothenioidei</taxon>
        <taxon>Pogonophryne</taxon>
    </lineage>
</organism>
<gene>
    <name evidence="2" type="ORF">JOQ06_028621</name>
</gene>
<accession>A0AAD6BA95</accession>
<protein>
    <submittedName>
        <fullName evidence="2">Uncharacterized protein</fullName>
    </submittedName>
</protein>
<sequence>MRDFEDSAWASLSLGTLGGLSRRASPETSQWRGGATPKIPMHVPPPTHLSANHLRSLQAAFASIAPEQPDLSQSADSFTAYITN</sequence>
<comment type="caution">
    <text evidence="2">The sequence shown here is derived from an EMBL/GenBank/DDBJ whole genome shotgun (WGS) entry which is preliminary data.</text>
</comment>
<evidence type="ECO:0000256" key="1">
    <source>
        <dbReference type="SAM" id="MobiDB-lite"/>
    </source>
</evidence>
<name>A0AAD6BA95_9TELE</name>
<evidence type="ECO:0000313" key="3">
    <source>
        <dbReference type="Proteomes" id="UP001219934"/>
    </source>
</evidence>
<dbReference type="AlphaFoldDB" id="A0AAD6BA95"/>
<proteinExistence type="predicted"/>
<dbReference type="EMBL" id="JAPTMU010000008">
    <property type="protein sequence ID" value="KAJ4939160.1"/>
    <property type="molecule type" value="Genomic_DNA"/>
</dbReference>
<evidence type="ECO:0000313" key="2">
    <source>
        <dbReference type="EMBL" id="KAJ4939160.1"/>
    </source>
</evidence>
<feature type="region of interest" description="Disordered" evidence="1">
    <location>
        <begin position="18"/>
        <end position="40"/>
    </location>
</feature>
<reference evidence="2" key="1">
    <citation type="submission" date="2022-11" db="EMBL/GenBank/DDBJ databases">
        <title>Chromosome-level genome of Pogonophryne albipinna.</title>
        <authorList>
            <person name="Jo E."/>
        </authorList>
    </citation>
    <scope>NUCLEOTIDE SEQUENCE</scope>
    <source>
        <strain evidence="2">SGF0006</strain>
        <tissue evidence="2">Muscle</tissue>
    </source>
</reference>